<evidence type="ECO:0000313" key="10">
    <source>
        <dbReference type="EMBL" id="CAG7786059.1"/>
    </source>
</evidence>
<dbReference type="AlphaFoldDB" id="A0A8J2PHE3"/>
<dbReference type="PANTHER" id="PTHR24376">
    <property type="entry name" value="ZINC FINGER PROTEIN"/>
    <property type="match status" value="1"/>
</dbReference>
<evidence type="ECO:0000256" key="6">
    <source>
        <dbReference type="ARBA" id="ARBA00023242"/>
    </source>
</evidence>
<dbReference type="Proteomes" id="UP000708208">
    <property type="component" value="Unassembled WGS sequence"/>
</dbReference>
<dbReference type="InterPro" id="IPR013087">
    <property type="entry name" value="Znf_C2H2_type"/>
</dbReference>
<keyword evidence="2" id="KW-0479">Metal-binding</keyword>
<dbReference type="GO" id="GO:0001228">
    <property type="term" value="F:DNA-binding transcription activator activity, RNA polymerase II-specific"/>
    <property type="evidence" value="ECO:0007669"/>
    <property type="project" value="TreeGrafter"/>
</dbReference>
<name>A0A8J2PHE3_9HEXA</name>
<proteinExistence type="predicted"/>
<keyword evidence="3" id="KW-0677">Repeat</keyword>
<dbReference type="PROSITE" id="PS00028">
    <property type="entry name" value="ZINC_FINGER_C2H2_1"/>
    <property type="match status" value="5"/>
</dbReference>
<reference evidence="10" key="1">
    <citation type="submission" date="2021-06" db="EMBL/GenBank/DDBJ databases">
        <authorList>
            <person name="Hodson N. C."/>
            <person name="Mongue J. A."/>
            <person name="Jaron S. K."/>
        </authorList>
    </citation>
    <scope>NUCLEOTIDE SEQUENCE</scope>
</reference>
<dbReference type="GO" id="GO:0000978">
    <property type="term" value="F:RNA polymerase II cis-regulatory region sequence-specific DNA binding"/>
    <property type="evidence" value="ECO:0007669"/>
    <property type="project" value="TreeGrafter"/>
</dbReference>
<evidence type="ECO:0000313" key="11">
    <source>
        <dbReference type="Proteomes" id="UP000708208"/>
    </source>
</evidence>
<comment type="caution">
    <text evidence="10">The sequence shown here is derived from an EMBL/GenBank/DDBJ whole genome shotgun (WGS) entry which is preliminary data.</text>
</comment>
<dbReference type="SMART" id="SM00355">
    <property type="entry name" value="ZnF_C2H2"/>
    <property type="match status" value="7"/>
</dbReference>
<feature type="domain" description="C2H2-type" evidence="9">
    <location>
        <begin position="345"/>
        <end position="373"/>
    </location>
</feature>
<dbReference type="Pfam" id="PF00096">
    <property type="entry name" value="zf-C2H2"/>
    <property type="match status" value="1"/>
</dbReference>
<protein>
    <recommendedName>
        <fullName evidence="9">C2H2-type domain-containing protein</fullName>
    </recommendedName>
</protein>
<dbReference type="FunFam" id="3.30.160.60:FF:000446">
    <property type="entry name" value="Zinc finger protein"/>
    <property type="match status" value="1"/>
</dbReference>
<dbReference type="EMBL" id="CAJVCH010309967">
    <property type="protein sequence ID" value="CAG7786059.1"/>
    <property type="molecule type" value="Genomic_DNA"/>
</dbReference>
<feature type="region of interest" description="Disordered" evidence="8">
    <location>
        <begin position="40"/>
        <end position="96"/>
    </location>
</feature>
<feature type="domain" description="C2H2-type" evidence="9">
    <location>
        <begin position="173"/>
        <end position="201"/>
    </location>
</feature>
<keyword evidence="5" id="KW-0862">Zinc</keyword>
<comment type="subcellular location">
    <subcellularLocation>
        <location evidence="1">Nucleus</location>
    </subcellularLocation>
</comment>
<gene>
    <name evidence="10" type="ORF">AFUS01_LOCUS24643</name>
</gene>
<dbReference type="GO" id="GO:0008270">
    <property type="term" value="F:zinc ion binding"/>
    <property type="evidence" value="ECO:0007669"/>
    <property type="project" value="UniProtKB-KW"/>
</dbReference>
<evidence type="ECO:0000256" key="1">
    <source>
        <dbReference type="ARBA" id="ARBA00004123"/>
    </source>
</evidence>
<evidence type="ECO:0000256" key="2">
    <source>
        <dbReference type="ARBA" id="ARBA00022723"/>
    </source>
</evidence>
<keyword evidence="6" id="KW-0539">Nucleus</keyword>
<dbReference type="PANTHER" id="PTHR24376:SF235">
    <property type="entry name" value="C2H2-TYPE DOMAIN-CONTAINING PROTEIN"/>
    <property type="match status" value="1"/>
</dbReference>
<evidence type="ECO:0000256" key="3">
    <source>
        <dbReference type="ARBA" id="ARBA00022737"/>
    </source>
</evidence>
<dbReference type="PROSITE" id="PS50157">
    <property type="entry name" value="ZINC_FINGER_C2H2_2"/>
    <property type="match status" value="5"/>
</dbReference>
<evidence type="ECO:0000256" key="7">
    <source>
        <dbReference type="PROSITE-ProRule" id="PRU00042"/>
    </source>
</evidence>
<organism evidence="10 11">
    <name type="scientific">Allacma fusca</name>
    <dbReference type="NCBI Taxonomy" id="39272"/>
    <lineage>
        <taxon>Eukaryota</taxon>
        <taxon>Metazoa</taxon>
        <taxon>Ecdysozoa</taxon>
        <taxon>Arthropoda</taxon>
        <taxon>Hexapoda</taxon>
        <taxon>Collembola</taxon>
        <taxon>Symphypleona</taxon>
        <taxon>Sminthuridae</taxon>
        <taxon>Allacma</taxon>
    </lineage>
</organism>
<feature type="domain" description="C2H2-type" evidence="9">
    <location>
        <begin position="110"/>
        <end position="138"/>
    </location>
</feature>
<evidence type="ECO:0000256" key="5">
    <source>
        <dbReference type="ARBA" id="ARBA00022833"/>
    </source>
</evidence>
<feature type="compositionally biased region" description="Basic and acidic residues" evidence="8">
    <location>
        <begin position="40"/>
        <end position="55"/>
    </location>
</feature>
<evidence type="ECO:0000259" key="9">
    <source>
        <dbReference type="PROSITE" id="PS50157"/>
    </source>
</evidence>
<keyword evidence="11" id="KW-1185">Reference proteome</keyword>
<evidence type="ECO:0000256" key="4">
    <source>
        <dbReference type="ARBA" id="ARBA00022771"/>
    </source>
</evidence>
<evidence type="ECO:0000256" key="8">
    <source>
        <dbReference type="SAM" id="MobiDB-lite"/>
    </source>
</evidence>
<dbReference type="OrthoDB" id="5860767at2759"/>
<accession>A0A8J2PHE3</accession>
<keyword evidence="4 7" id="KW-0863">Zinc-finger</keyword>
<sequence>MFTMYIETSAFRSNPHVDTSSPGNFTSDDEPVKQIIFRLEQENFGREPLHPKSDVNDQSNNVKSLDPEEQPSPEQVRKKGRRGPKVGTEGKKKKPGFHETFHRRKMKHPYPCVYCPADFDTESDRVDHLKETHCKEKSVICVKCGKVFANNNVKSKHLPKCGKVPEKYHLPPFICQFCGREFETYRIQIIHEKHVHATSRPYSCDLCSFTGKTAACVVIHKKQVHTPTAKVKCEECNQILKSQLALDYHIKRMHTPDGNEKYQEQHRRVAERRKGISEQKQANLTTFCTDCNIDFQTVHRMVKHRLKEHTLTDARFQCEECGKSFIKSRSFWKHRKTVHNDERPHVCDRCGSSFKVLNSLTNHLSRVHSEEGRQKYNEYNRVNYRRKRKIEEVLTVLEEDPVPRKRKSKGPVLNAK</sequence>
<feature type="domain" description="C2H2-type" evidence="9">
    <location>
        <begin position="231"/>
        <end position="259"/>
    </location>
</feature>
<dbReference type="GO" id="GO:0005634">
    <property type="term" value="C:nucleus"/>
    <property type="evidence" value="ECO:0007669"/>
    <property type="project" value="UniProtKB-SubCell"/>
</dbReference>
<feature type="domain" description="C2H2-type" evidence="9">
    <location>
        <begin position="316"/>
        <end position="344"/>
    </location>
</feature>